<organism evidence="1 2">
    <name type="scientific">Aspergillus ibericus CBS 121593</name>
    <dbReference type="NCBI Taxonomy" id="1448316"/>
    <lineage>
        <taxon>Eukaryota</taxon>
        <taxon>Fungi</taxon>
        <taxon>Dikarya</taxon>
        <taxon>Ascomycota</taxon>
        <taxon>Pezizomycotina</taxon>
        <taxon>Eurotiomycetes</taxon>
        <taxon>Eurotiomycetidae</taxon>
        <taxon>Eurotiales</taxon>
        <taxon>Aspergillaceae</taxon>
        <taxon>Aspergillus</taxon>
        <taxon>Aspergillus subgen. Circumdati</taxon>
    </lineage>
</organism>
<name>A0A395H0V4_9EURO</name>
<dbReference type="RefSeq" id="XP_025575557.1">
    <property type="nucleotide sequence ID" value="XM_025724660.1"/>
</dbReference>
<reference evidence="1 2" key="1">
    <citation type="submission" date="2018-02" db="EMBL/GenBank/DDBJ databases">
        <title>The genomes of Aspergillus section Nigri reveals drivers in fungal speciation.</title>
        <authorList>
            <consortium name="DOE Joint Genome Institute"/>
            <person name="Vesth T.C."/>
            <person name="Nybo J."/>
            <person name="Theobald S."/>
            <person name="Brandl J."/>
            <person name="Frisvad J.C."/>
            <person name="Nielsen K.F."/>
            <person name="Lyhne E.K."/>
            <person name="Kogle M.E."/>
            <person name="Kuo A."/>
            <person name="Riley R."/>
            <person name="Clum A."/>
            <person name="Nolan M."/>
            <person name="Lipzen A."/>
            <person name="Salamov A."/>
            <person name="Henrissat B."/>
            <person name="Wiebenga A."/>
            <person name="De vries R.P."/>
            <person name="Grigoriev I.V."/>
            <person name="Mortensen U.H."/>
            <person name="Andersen M.R."/>
            <person name="Baker S.E."/>
        </authorList>
    </citation>
    <scope>NUCLEOTIDE SEQUENCE [LARGE SCALE GENOMIC DNA]</scope>
    <source>
        <strain evidence="1 2">CBS 121593</strain>
    </source>
</reference>
<accession>A0A395H0V4</accession>
<dbReference type="AlphaFoldDB" id="A0A395H0V4"/>
<dbReference type="EMBL" id="KZ824436">
    <property type="protein sequence ID" value="RAL01230.1"/>
    <property type="molecule type" value="Genomic_DNA"/>
</dbReference>
<dbReference type="VEuPathDB" id="FungiDB:BO80DRAFT_63442"/>
<dbReference type="GeneID" id="37229525"/>
<evidence type="ECO:0000313" key="1">
    <source>
        <dbReference type="EMBL" id="RAL01230.1"/>
    </source>
</evidence>
<dbReference type="Proteomes" id="UP000249402">
    <property type="component" value="Unassembled WGS sequence"/>
</dbReference>
<keyword evidence="2" id="KW-1185">Reference proteome</keyword>
<evidence type="ECO:0000313" key="2">
    <source>
        <dbReference type="Proteomes" id="UP000249402"/>
    </source>
</evidence>
<proteinExistence type="predicted"/>
<protein>
    <submittedName>
        <fullName evidence="1">Uncharacterized protein</fullName>
    </submittedName>
</protein>
<sequence length="153" mass="17850">MHQQTLWFCSGIQQYVRTVVWVGPGAWTVVCRCHVDQHEWVILPEYLFDHWPQKLQRIALMPKPTLLHDEYHHRETSLTVWSGASFHRLDWRYDNLFLEPFQGEPIRHAVGSFPASSISGSLEGHFTRLRLLPAWRTPTLCIALPLPLSQLTI</sequence>
<gene>
    <name evidence="1" type="ORF">BO80DRAFT_63442</name>
</gene>